<dbReference type="Gene3D" id="3.90.190.10">
    <property type="entry name" value="Protein tyrosine phosphatase superfamily"/>
    <property type="match status" value="2"/>
</dbReference>
<evidence type="ECO:0000256" key="1">
    <source>
        <dbReference type="ARBA" id="ARBA00009580"/>
    </source>
</evidence>
<dbReference type="Proteomes" id="UP001165289">
    <property type="component" value="Unassembled WGS sequence"/>
</dbReference>
<dbReference type="InterPro" id="IPR000242">
    <property type="entry name" value="PTP_cat"/>
</dbReference>
<dbReference type="SMART" id="SM00194">
    <property type="entry name" value="PTPc"/>
    <property type="match status" value="2"/>
</dbReference>
<dbReference type="InterPro" id="IPR029021">
    <property type="entry name" value="Prot-tyrosine_phosphatase-like"/>
</dbReference>
<dbReference type="EMBL" id="JAKMXF010000312">
    <property type="protein sequence ID" value="KAI6650359.1"/>
    <property type="molecule type" value="Genomic_DNA"/>
</dbReference>
<dbReference type="InterPro" id="IPR050348">
    <property type="entry name" value="Protein-Tyr_Phosphatase"/>
</dbReference>
<feature type="domain" description="Tyrosine specific protein phosphatases" evidence="9">
    <location>
        <begin position="1372"/>
        <end position="1446"/>
    </location>
</feature>
<comment type="catalytic activity">
    <reaction evidence="5">
        <text>O-phospho-L-tyrosyl-[protein] + H2O = L-tyrosyl-[protein] + phosphate</text>
        <dbReference type="Rhea" id="RHEA:10684"/>
        <dbReference type="Rhea" id="RHEA-COMP:10136"/>
        <dbReference type="Rhea" id="RHEA-COMP:20101"/>
        <dbReference type="ChEBI" id="CHEBI:15377"/>
        <dbReference type="ChEBI" id="CHEBI:43474"/>
        <dbReference type="ChEBI" id="CHEBI:46858"/>
        <dbReference type="ChEBI" id="CHEBI:61978"/>
        <dbReference type="EC" id="3.1.3.48"/>
    </reaction>
</comment>
<feature type="chain" id="PRO_5043698028" description="protein-tyrosine-phosphatase" evidence="7">
    <location>
        <begin position="27"/>
        <end position="1754"/>
    </location>
</feature>
<dbReference type="PROSITE" id="PS50055">
    <property type="entry name" value="TYR_PHOSPHATASE_PTP"/>
    <property type="match status" value="2"/>
</dbReference>
<dbReference type="InterPro" id="IPR003595">
    <property type="entry name" value="Tyr_Pase_cat"/>
</dbReference>
<dbReference type="FunFam" id="3.90.190.10:FF:000102">
    <property type="entry name" value="Receptor-type tyrosine-protein phosphatase"/>
    <property type="match status" value="1"/>
</dbReference>
<dbReference type="InterPro" id="IPR016130">
    <property type="entry name" value="Tyr_Pase_AS"/>
</dbReference>
<evidence type="ECO:0000313" key="12">
    <source>
        <dbReference type="Proteomes" id="UP001165289"/>
    </source>
</evidence>
<dbReference type="SMART" id="SM00404">
    <property type="entry name" value="PTPc_motif"/>
    <property type="match status" value="2"/>
</dbReference>
<keyword evidence="6" id="KW-1133">Transmembrane helix</keyword>
<evidence type="ECO:0000259" key="9">
    <source>
        <dbReference type="PROSITE" id="PS50056"/>
    </source>
</evidence>
<keyword evidence="4" id="KW-0904">Protein phosphatase</keyword>
<keyword evidence="6" id="KW-0812">Transmembrane</keyword>
<evidence type="ECO:0000259" key="8">
    <source>
        <dbReference type="PROSITE" id="PS50055"/>
    </source>
</evidence>
<evidence type="ECO:0000256" key="3">
    <source>
        <dbReference type="ARBA" id="ARBA00022801"/>
    </source>
</evidence>
<dbReference type="PRINTS" id="PR00700">
    <property type="entry name" value="PRTYPHPHTASE"/>
</dbReference>
<feature type="domain" description="Ig-like" evidence="10">
    <location>
        <begin position="681"/>
        <end position="760"/>
    </location>
</feature>
<feature type="domain" description="Tyrosine-protein phosphatase" evidence="8">
    <location>
        <begin position="1486"/>
        <end position="1746"/>
    </location>
</feature>
<name>A0AAV7JPA2_9METZ</name>
<reference evidence="11 12" key="1">
    <citation type="journal article" date="2023" name="BMC Biol.">
        <title>The compact genome of the sponge Oopsacas minuta (Hexactinellida) is lacking key metazoan core genes.</title>
        <authorList>
            <person name="Santini S."/>
            <person name="Schenkelaars Q."/>
            <person name="Jourda C."/>
            <person name="Duchesne M."/>
            <person name="Belahbib H."/>
            <person name="Rocher C."/>
            <person name="Selva M."/>
            <person name="Riesgo A."/>
            <person name="Vervoort M."/>
            <person name="Leys S.P."/>
            <person name="Kodjabachian L."/>
            <person name="Le Bivic A."/>
            <person name="Borchiellini C."/>
            <person name="Claverie J.M."/>
            <person name="Renard E."/>
        </authorList>
    </citation>
    <scope>NUCLEOTIDE SEQUENCE [LARGE SCALE GENOMIC DNA]</scope>
    <source>
        <strain evidence="11">SPO-2</strain>
    </source>
</reference>
<feature type="domain" description="Tyrosine-protein phosphatase" evidence="8">
    <location>
        <begin position="1201"/>
        <end position="1455"/>
    </location>
</feature>
<dbReference type="PROSITE" id="PS50056">
    <property type="entry name" value="TYR_PHOSPHATASE_2"/>
    <property type="match status" value="2"/>
</dbReference>
<feature type="signal peptide" evidence="7">
    <location>
        <begin position="1"/>
        <end position="26"/>
    </location>
</feature>
<feature type="domain" description="Tyrosine specific protein phosphatases" evidence="9">
    <location>
        <begin position="1662"/>
        <end position="1737"/>
    </location>
</feature>
<gene>
    <name evidence="11" type="ORF">LOD99_6036</name>
</gene>
<keyword evidence="12" id="KW-1185">Reference proteome</keyword>
<evidence type="ECO:0000256" key="5">
    <source>
        <dbReference type="ARBA" id="ARBA00051722"/>
    </source>
</evidence>
<dbReference type="PANTHER" id="PTHR19134">
    <property type="entry name" value="RECEPTOR-TYPE TYROSINE-PROTEIN PHOSPHATASE"/>
    <property type="match status" value="1"/>
</dbReference>
<dbReference type="PANTHER" id="PTHR19134:SF562">
    <property type="entry name" value="PROTEIN-TYROSINE-PHOSPHATASE"/>
    <property type="match status" value="1"/>
</dbReference>
<dbReference type="InterPro" id="IPR007110">
    <property type="entry name" value="Ig-like_dom"/>
</dbReference>
<accession>A0AAV7JPA2</accession>
<comment type="similarity">
    <text evidence="1">Belongs to the protein-tyrosine phosphatase family.</text>
</comment>
<dbReference type="EC" id="3.1.3.48" evidence="2"/>
<dbReference type="InterPro" id="IPR000387">
    <property type="entry name" value="Tyr_Pase_dom"/>
</dbReference>
<keyword evidence="7" id="KW-0732">Signal</keyword>
<comment type="caution">
    <text evidence="11">The sequence shown here is derived from an EMBL/GenBank/DDBJ whole genome shotgun (WGS) entry which is preliminary data.</text>
</comment>
<keyword evidence="6" id="KW-0472">Membrane</keyword>
<evidence type="ECO:0000256" key="7">
    <source>
        <dbReference type="SAM" id="SignalP"/>
    </source>
</evidence>
<protein>
    <recommendedName>
        <fullName evidence="2">protein-tyrosine-phosphatase</fullName>
        <ecNumber evidence="2">3.1.3.48</ecNumber>
    </recommendedName>
</protein>
<feature type="domain" description="Ig-like" evidence="10">
    <location>
        <begin position="145"/>
        <end position="214"/>
    </location>
</feature>
<feature type="transmembrane region" description="Helical" evidence="6">
    <location>
        <begin position="1076"/>
        <end position="1102"/>
    </location>
</feature>
<evidence type="ECO:0000256" key="2">
    <source>
        <dbReference type="ARBA" id="ARBA00013064"/>
    </source>
</evidence>
<evidence type="ECO:0000313" key="11">
    <source>
        <dbReference type="EMBL" id="KAI6650359.1"/>
    </source>
</evidence>
<evidence type="ECO:0000256" key="4">
    <source>
        <dbReference type="ARBA" id="ARBA00022912"/>
    </source>
</evidence>
<organism evidence="11 12">
    <name type="scientific">Oopsacas minuta</name>
    <dbReference type="NCBI Taxonomy" id="111878"/>
    <lineage>
        <taxon>Eukaryota</taxon>
        <taxon>Metazoa</taxon>
        <taxon>Porifera</taxon>
        <taxon>Hexactinellida</taxon>
        <taxon>Hexasterophora</taxon>
        <taxon>Lyssacinosida</taxon>
        <taxon>Leucopsacidae</taxon>
        <taxon>Oopsacas</taxon>
    </lineage>
</organism>
<evidence type="ECO:0000256" key="6">
    <source>
        <dbReference type="SAM" id="Phobius"/>
    </source>
</evidence>
<dbReference type="GO" id="GO:0004725">
    <property type="term" value="F:protein tyrosine phosphatase activity"/>
    <property type="evidence" value="ECO:0007669"/>
    <property type="project" value="UniProtKB-EC"/>
</dbReference>
<sequence>MRSLIMHHFCGYLLVLFAVLIHQSTAEGSPVITLSHTTIETHALLPPEVNTADITVLTLNVTLETNVTGKWQAPDNTNITDSTFAIPVFAANHGGLYRFYVSKNGSDVLAIQISISVVGTRLAEQTASAEYIILSDNNIFHTNTTLVCATNDTSQQIQWTYQPNQDATENETTSLWNTTTGISSIEIMTSQQGYYTCKVRNVTYTVAVFNPMVTTVATAGMSYYYIKGIDQNDIQLLCDQENTSINLNTITWRDTTTNSTYNNPVVINNIAASLNLTCYMESVATFSVQITIYDPMLMLSYTGFDTTNYGTVSPDPISITIPLYSTDVTLITNIESGTWTIPIYPFIPNNTAIIQLFTLESPGRYSFNTNQTWNGEVKEIFAIDISQTGSPVAIETSSGQYTVQPINSIFYADTWLVCTSEPGSLVYWGHQTTFSKNVQGLTATTLYGIGKFKATLDLEGYYNCEITMDGIQVTYYMGVFTRSPTATTAVTGGNTYNYTVGIDSDGIQLHCDPMDTTINLRNVSWLIGGSPHPNPVTVRSLVNIELPSIMEIYCYVTIKSDIRIQATLNIQGEANLAVFYDGADPQYFGQPYGNTIIQIPTYAQNVVIQSNLLFGSWSQSLGGYEIGTDLNIPIMSLQHNGDVQFSVKFWESSQEEVVLKISVFTQGTNIGRIEGLNEITPLSNGTAIQPSTSVSIVCATDNSTSNIEWLYSIVGSDHVISKTSSADFNSTTGFSILEISAEEPGQYACVIDGSISHNIFILDPTSTIITLDDFNSTIEIGYTAGSPTMLYYENIDSTIADSSIRWTPERVLTSEDRIYSPEFGNPVSLDEVFSVVGSGDFVLRCFYRMSPATVLGGVNLDIRDSVVVTITYGDTTMTFDDATNNMFPMAQTLEIPVLTTNIQFDCSLITCLWTIDLDNQERTELAIKPYTIELLMVEHAGIFAVKRSSSNSTVYTTADFELKVTGAFEQTIKGIYPETLDSTTIGITWDLTFPQTNDSNEMFTIYYGIGNTDIIAGMTQAFSYNLTGLTSNQNYTIRIELSYAFTIQTSSKEIIHFFEYIAATNLPETQNSTTTLIVVAVVVILLLTLGILMVLLTLLIWLNTRKPRQFVKSNLLGEEPEIVSMEKAKSIEHNTQYTNPNFAPNLIDEQHQNVPKILSSTSAYENITINENAQDNPYFEPIQLEYYKHHMDTVWSQRNALESEYKSLGGTQRRYSWTAAKIEGSSAKNKFIDTLPYDKSRVILMQEGNSVLTSYINASYIPGVYVPHTFIAAQGPKESTVEDFWRMVMEHEVNDIVMVTNLREGGKQKCEKYFATENLETFGRYKVVFCGEDMFASHVIRRMTVMDGTLIRNIRQFHFTAWPDHDVPTTFKDILEFVNIVKSSILNAEKPIVVHCSAGVGRTGTFLTLFNLLEAIQNQQPISIYRVVHEMREHRPQMVQTFRQYKFIYLSILELLYQNTVIAGSEFPSTFQRFMESEKEGTVSILFEQYYELEYQSEKGFPLECYVGMDMLNDTKNPIKNALPCDHNRVVLSSEDLPVDYINASYLDSYKYILTINPVEDTILDFLQMLYQTQTLMVIMITTPKEYADIVNRQSNCVPYWPNMPEFIDVMPFRTEVVESEEVGGLIRNVIKLTNWYENRMHTFTQIISTSWDENDEPVNTDEVIDILNILQNETEVIKHRPIVLHCIDGIGKSGVVYTVYKSIQNLQQNNEVDIFQLVKQLRRQRMNFVPSLTNYTSCYSLLNAYFTSNNLYQ</sequence>
<evidence type="ECO:0000259" key="10">
    <source>
        <dbReference type="PROSITE" id="PS50835"/>
    </source>
</evidence>
<dbReference type="PROSITE" id="PS50835">
    <property type="entry name" value="IG_LIKE"/>
    <property type="match status" value="2"/>
</dbReference>
<dbReference type="Pfam" id="PF00102">
    <property type="entry name" value="Y_phosphatase"/>
    <property type="match status" value="2"/>
</dbReference>
<dbReference type="PROSITE" id="PS00383">
    <property type="entry name" value="TYR_PHOSPHATASE_1"/>
    <property type="match status" value="1"/>
</dbReference>
<keyword evidence="3" id="KW-0378">Hydrolase</keyword>
<dbReference type="CDD" id="cd00047">
    <property type="entry name" value="PTPc"/>
    <property type="match status" value="2"/>
</dbReference>
<proteinExistence type="inferred from homology"/>
<dbReference type="SUPFAM" id="SSF52799">
    <property type="entry name" value="(Phosphotyrosine protein) phosphatases II"/>
    <property type="match status" value="2"/>
</dbReference>